<dbReference type="InterPro" id="IPR000073">
    <property type="entry name" value="AB_hydrolase_1"/>
</dbReference>
<keyword evidence="3" id="KW-1185">Reference proteome</keyword>
<evidence type="ECO:0000313" key="2">
    <source>
        <dbReference type="EMBL" id="GIF72387.1"/>
    </source>
</evidence>
<dbReference type="Gene3D" id="3.40.50.1820">
    <property type="entry name" value="alpha/beta hydrolase"/>
    <property type="match status" value="1"/>
</dbReference>
<dbReference type="InterPro" id="IPR029058">
    <property type="entry name" value="AB_hydrolase_fold"/>
</dbReference>
<feature type="domain" description="AB hydrolase-1" evidence="1">
    <location>
        <begin position="26"/>
        <end position="251"/>
    </location>
</feature>
<keyword evidence="2" id="KW-0378">Hydrolase</keyword>
<dbReference type="RefSeq" id="WP_203711853.1">
    <property type="nucleotide sequence ID" value="NZ_BONE01000011.1"/>
</dbReference>
<name>A0ABQ4CM81_9ACTN</name>
<accession>A0ABQ4CM81</accession>
<reference evidence="2 3" key="1">
    <citation type="submission" date="2021-01" db="EMBL/GenBank/DDBJ databases">
        <title>Whole genome shotgun sequence of Asanoa siamensis NBRC 107932.</title>
        <authorList>
            <person name="Komaki H."/>
            <person name="Tamura T."/>
        </authorList>
    </citation>
    <scope>NUCLEOTIDE SEQUENCE [LARGE SCALE GENOMIC DNA]</scope>
    <source>
        <strain evidence="2 3">NBRC 107932</strain>
    </source>
</reference>
<proteinExistence type="predicted"/>
<organism evidence="2 3">
    <name type="scientific">Asanoa siamensis</name>
    <dbReference type="NCBI Taxonomy" id="926357"/>
    <lineage>
        <taxon>Bacteria</taxon>
        <taxon>Bacillati</taxon>
        <taxon>Actinomycetota</taxon>
        <taxon>Actinomycetes</taxon>
        <taxon>Micromonosporales</taxon>
        <taxon>Micromonosporaceae</taxon>
        <taxon>Asanoa</taxon>
    </lineage>
</organism>
<sequence>MSTDSVTSRDGTPIAYTRAGAGPAVVLVGGGLDDGAENAPLGAALARSFTVVNYARRGRAPSGDTAPYAVEREIDDLAALLAVVDGPAHLFGASSGGALALTAAAAGLPVGRVAVYEVPYFTDAGLRAAWASYVDELTALLAAGRPDEALAAFMRVAGSGPDDIAAARAAPVWPSLVTLAPTLAYDAACLGDGSVPAERLAAIRQPVLVATGADAEGLTFFHSAADALVAALPHGTRAVLSRPGHVADPEILAPVLRDFYVS</sequence>
<dbReference type="GO" id="GO:0016787">
    <property type="term" value="F:hydrolase activity"/>
    <property type="evidence" value="ECO:0007669"/>
    <property type="project" value="UniProtKB-KW"/>
</dbReference>
<dbReference type="Pfam" id="PF12697">
    <property type="entry name" value="Abhydrolase_6"/>
    <property type="match status" value="1"/>
</dbReference>
<evidence type="ECO:0000313" key="3">
    <source>
        <dbReference type="Proteomes" id="UP000604117"/>
    </source>
</evidence>
<dbReference type="Proteomes" id="UP000604117">
    <property type="component" value="Unassembled WGS sequence"/>
</dbReference>
<gene>
    <name evidence="2" type="ORF">Asi02nite_19050</name>
</gene>
<comment type="caution">
    <text evidence="2">The sequence shown here is derived from an EMBL/GenBank/DDBJ whole genome shotgun (WGS) entry which is preliminary data.</text>
</comment>
<evidence type="ECO:0000259" key="1">
    <source>
        <dbReference type="Pfam" id="PF12697"/>
    </source>
</evidence>
<dbReference type="EMBL" id="BONE01000011">
    <property type="protein sequence ID" value="GIF72387.1"/>
    <property type="molecule type" value="Genomic_DNA"/>
</dbReference>
<protein>
    <submittedName>
        <fullName evidence="2">Alpha/beta hydrolase</fullName>
    </submittedName>
</protein>
<dbReference type="SUPFAM" id="SSF53474">
    <property type="entry name" value="alpha/beta-Hydrolases"/>
    <property type="match status" value="1"/>
</dbReference>